<sequence>MNGSGNEAIDHTTIDTPSGSELYNLQGQRLTTPPAHGVYILNGRKVVK</sequence>
<accession>A0ABV1FP99</accession>
<dbReference type="RefSeq" id="WP_215759308.1">
    <property type="nucleotide sequence ID" value="NZ_JAHKBE010000009.1"/>
</dbReference>
<evidence type="ECO:0000256" key="1">
    <source>
        <dbReference type="SAM" id="MobiDB-lite"/>
    </source>
</evidence>
<keyword evidence="3" id="KW-1185">Reference proteome</keyword>
<evidence type="ECO:0000313" key="2">
    <source>
        <dbReference type="EMBL" id="MEQ2486234.1"/>
    </source>
</evidence>
<dbReference type="Proteomes" id="UP001487296">
    <property type="component" value="Unassembled WGS sequence"/>
</dbReference>
<comment type="caution">
    <text evidence="2">The sequence shown here is derived from an EMBL/GenBank/DDBJ whole genome shotgun (WGS) entry which is preliminary data.</text>
</comment>
<reference evidence="2 3" key="1">
    <citation type="submission" date="2024-04" db="EMBL/GenBank/DDBJ databases">
        <title>Human intestinal bacterial collection.</title>
        <authorList>
            <person name="Pauvert C."/>
            <person name="Hitch T.C.A."/>
            <person name="Clavel T."/>
        </authorList>
    </citation>
    <scope>NUCLEOTIDE SEQUENCE [LARGE SCALE GENOMIC DNA]</scope>
    <source>
        <strain evidence="2 3">CLA-AA-H145</strain>
    </source>
</reference>
<proteinExistence type="predicted"/>
<name>A0ABV1FP99_9BACT</name>
<protein>
    <submittedName>
        <fullName evidence="2">Uncharacterized protein</fullName>
    </submittedName>
</protein>
<gene>
    <name evidence="2" type="ORF">AAAT34_04085</name>
</gene>
<feature type="region of interest" description="Disordered" evidence="1">
    <location>
        <begin position="1"/>
        <end position="21"/>
    </location>
</feature>
<evidence type="ECO:0000313" key="3">
    <source>
        <dbReference type="Proteomes" id="UP001487296"/>
    </source>
</evidence>
<dbReference type="EMBL" id="JBBNFP010000009">
    <property type="protein sequence ID" value="MEQ2486234.1"/>
    <property type="molecule type" value="Genomic_DNA"/>
</dbReference>
<organism evidence="2 3">
    <name type="scientific">Hallella faecis</name>
    <dbReference type="NCBI Taxonomy" id="2841596"/>
    <lineage>
        <taxon>Bacteria</taxon>
        <taxon>Pseudomonadati</taxon>
        <taxon>Bacteroidota</taxon>
        <taxon>Bacteroidia</taxon>
        <taxon>Bacteroidales</taxon>
        <taxon>Prevotellaceae</taxon>
        <taxon>Hallella</taxon>
    </lineage>
</organism>